<feature type="non-terminal residue" evidence="1">
    <location>
        <position position="1"/>
    </location>
</feature>
<organism evidence="1 2">
    <name type="scientific">Mytilus galloprovincialis</name>
    <name type="common">Mediterranean mussel</name>
    <dbReference type="NCBI Taxonomy" id="29158"/>
    <lineage>
        <taxon>Eukaryota</taxon>
        <taxon>Metazoa</taxon>
        <taxon>Spiralia</taxon>
        <taxon>Lophotrochozoa</taxon>
        <taxon>Mollusca</taxon>
        <taxon>Bivalvia</taxon>
        <taxon>Autobranchia</taxon>
        <taxon>Pteriomorphia</taxon>
        <taxon>Mytilida</taxon>
        <taxon>Mytiloidea</taxon>
        <taxon>Mytilidae</taxon>
        <taxon>Mytilinae</taxon>
        <taxon>Mytilus</taxon>
    </lineage>
</organism>
<reference evidence="1 2" key="1">
    <citation type="journal article" date="2016" name="PLoS ONE">
        <title>A First Insight into the Genome of the Filter-Feeder Mussel Mytilus galloprovincialis.</title>
        <authorList>
            <person name="Murgarella M."/>
            <person name="Puiu D."/>
            <person name="Novoa B."/>
            <person name="Figueras A."/>
            <person name="Posada D."/>
            <person name="Canchaya C."/>
        </authorList>
    </citation>
    <scope>NUCLEOTIDE SEQUENCE [LARGE SCALE GENOMIC DNA]</scope>
    <source>
        <tissue evidence="1">Muscle</tissue>
    </source>
</reference>
<name>A0A3L5TWA6_MYTGA</name>
<dbReference type="AlphaFoldDB" id="A0A3L5TWA6"/>
<accession>A0A3L5TWA6</accession>
<protein>
    <submittedName>
        <fullName evidence="1">Uncharacterized protein</fullName>
    </submittedName>
</protein>
<keyword evidence="2" id="KW-1185">Reference proteome</keyword>
<gene>
    <name evidence="1" type="ORF">AM593_06682</name>
</gene>
<evidence type="ECO:0000313" key="1">
    <source>
        <dbReference type="EMBL" id="OPL33826.1"/>
    </source>
</evidence>
<sequence>MLCKQYMEQDTVNSHIQEIGDCCSPSVYLTVIDKTSNFVRCHLYLGDVNISTPLLQTSATLKQVTIGYIMIL</sequence>
<dbReference type="EMBL" id="KV581387">
    <property type="protein sequence ID" value="OPL33826.1"/>
    <property type="molecule type" value="Genomic_DNA"/>
</dbReference>
<comment type="caution">
    <text evidence="1">The sequence shown here is derived from an EMBL/GenBank/DDBJ whole genome shotgun (WGS) entry which is preliminary data.</text>
</comment>
<feature type="non-terminal residue" evidence="1">
    <location>
        <position position="72"/>
    </location>
</feature>
<evidence type="ECO:0000313" key="2">
    <source>
        <dbReference type="Proteomes" id="UP000266721"/>
    </source>
</evidence>
<proteinExistence type="predicted"/>
<dbReference type="Proteomes" id="UP000266721">
    <property type="component" value="Unassembled WGS sequence"/>
</dbReference>